<gene>
    <name evidence="2" type="ORF">IG3_03834</name>
</gene>
<feature type="transmembrane region" description="Helical" evidence="1">
    <location>
        <begin position="191"/>
        <end position="213"/>
    </location>
</feature>
<dbReference type="AlphaFoldDB" id="J9C4M4"/>
<name>J9C4M4_BACCE</name>
<accession>J9C4M4</accession>
<protein>
    <submittedName>
        <fullName evidence="2">Uncharacterized protein</fullName>
    </submittedName>
</protein>
<sequence>MRQLVYKDLFFFRVTWLVYFIMPIVFFGLEPDGELLFPLSCLLITISSSMILIAMDEKNKSDVIINSLPVRRKDIIIARYISGAIFIVGGMISTMLVVFLIRGITVIGDIGVYHPNLYIEIPWYGVVRGAIYSLVYITALFPSYYGTKSKIVRGIFSGGAAGIGVITGMFIGDGESTTVSFIDWIMNPSHLGLFIVGGMILASVYIASMFLTIKIYETRDL</sequence>
<dbReference type="RefSeq" id="WP_002138319.1">
    <property type="nucleotide sequence ID" value="NZ_JH804672.1"/>
</dbReference>
<dbReference type="HOGENOM" id="CLU_1318802_0_0_9"/>
<dbReference type="PANTHER" id="PTHR41309">
    <property type="entry name" value="MEMBRANE PROTEIN-RELATED"/>
    <property type="match status" value="1"/>
</dbReference>
<keyword evidence="1" id="KW-1133">Transmembrane helix</keyword>
<proteinExistence type="predicted"/>
<keyword evidence="1" id="KW-0472">Membrane</keyword>
<comment type="caution">
    <text evidence="2">The sequence shown here is derived from an EMBL/GenBank/DDBJ whole genome shotgun (WGS) entry which is preliminary data.</text>
</comment>
<evidence type="ECO:0000313" key="3">
    <source>
        <dbReference type="Proteomes" id="UP000004136"/>
    </source>
</evidence>
<evidence type="ECO:0000313" key="2">
    <source>
        <dbReference type="EMBL" id="EJV81145.1"/>
    </source>
</evidence>
<reference evidence="2 3" key="1">
    <citation type="submission" date="2012-04" db="EMBL/GenBank/DDBJ databases">
        <title>The Genome Sequence of Bacillus cereus HuA2-1.</title>
        <authorList>
            <consortium name="The Broad Institute Genome Sequencing Platform"/>
            <consortium name="The Broad Institute Genome Sequencing Center for Infectious Disease"/>
            <person name="Feldgarden M."/>
            <person name="Van der Auwera G.A."/>
            <person name="Mahillon J."/>
            <person name="Duprez V."/>
            <person name="Timmery S."/>
            <person name="Mattelet C."/>
            <person name="Dierick K."/>
            <person name="Sun M."/>
            <person name="Yu Z."/>
            <person name="Zhu L."/>
            <person name="Hu X."/>
            <person name="Shank E.B."/>
            <person name="Swiecicka I."/>
            <person name="Hansen B.M."/>
            <person name="Andrup L."/>
            <person name="Young S.K."/>
            <person name="Zeng Q."/>
            <person name="Gargeya S."/>
            <person name="Fitzgerald M."/>
            <person name="Haas B."/>
            <person name="Abouelleil A."/>
            <person name="Alvarado L."/>
            <person name="Arachchi H.M."/>
            <person name="Berlin A."/>
            <person name="Chapman S.B."/>
            <person name="Goldberg J."/>
            <person name="Griggs A."/>
            <person name="Gujja S."/>
            <person name="Hansen M."/>
            <person name="Howarth C."/>
            <person name="Imamovic A."/>
            <person name="Larimer J."/>
            <person name="McCowen C."/>
            <person name="Montmayeur A."/>
            <person name="Murphy C."/>
            <person name="Neiman D."/>
            <person name="Pearson M."/>
            <person name="Priest M."/>
            <person name="Roberts A."/>
            <person name="Saif S."/>
            <person name="Shea T."/>
            <person name="Sisk P."/>
            <person name="Sykes S."/>
            <person name="Wortman J."/>
            <person name="Nusbaum C."/>
            <person name="Birren B."/>
        </authorList>
    </citation>
    <scope>NUCLEOTIDE SEQUENCE [LARGE SCALE GENOMIC DNA]</scope>
    <source>
        <strain evidence="2 3">HuA2-1</strain>
    </source>
</reference>
<feature type="transmembrane region" description="Helical" evidence="1">
    <location>
        <begin position="151"/>
        <end position="171"/>
    </location>
</feature>
<dbReference type="EMBL" id="AHDV01000025">
    <property type="protein sequence ID" value="EJV81145.1"/>
    <property type="molecule type" value="Genomic_DNA"/>
</dbReference>
<feature type="transmembrane region" description="Helical" evidence="1">
    <location>
        <begin position="35"/>
        <end position="55"/>
    </location>
</feature>
<dbReference type="Pfam" id="PF13346">
    <property type="entry name" value="ABC2_membrane_5"/>
    <property type="match status" value="1"/>
</dbReference>
<dbReference type="Proteomes" id="UP000004136">
    <property type="component" value="Unassembled WGS sequence"/>
</dbReference>
<dbReference type="PANTHER" id="PTHR41309:SF2">
    <property type="entry name" value="MEMBRANE PROTEIN"/>
    <property type="match status" value="1"/>
</dbReference>
<dbReference type="InterPro" id="IPR025699">
    <property type="entry name" value="ABC2_memb-like"/>
</dbReference>
<feature type="transmembrane region" description="Helical" evidence="1">
    <location>
        <begin position="9"/>
        <end position="29"/>
    </location>
</feature>
<organism evidence="2 3">
    <name type="scientific">Bacillus cereus HuA2-1</name>
    <dbReference type="NCBI Taxonomy" id="1053201"/>
    <lineage>
        <taxon>Bacteria</taxon>
        <taxon>Bacillati</taxon>
        <taxon>Bacillota</taxon>
        <taxon>Bacilli</taxon>
        <taxon>Bacillales</taxon>
        <taxon>Bacillaceae</taxon>
        <taxon>Bacillus</taxon>
        <taxon>Bacillus cereus group</taxon>
    </lineage>
</organism>
<keyword evidence="1" id="KW-0812">Transmembrane</keyword>
<dbReference type="OrthoDB" id="2876406at2"/>
<evidence type="ECO:0000256" key="1">
    <source>
        <dbReference type="SAM" id="Phobius"/>
    </source>
</evidence>
<feature type="transmembrane region" description="Helical" evidence="1">
    <location>
        <begin position="121"/>
        <end position="139"/>
    </location>
</feature>
<dbReference type="PATRIC" id="fig|1053201.3.peg.3917"/>
<feature type="transmembrane region" description="Helical" evidence="1">
    <location>
        <begin position="76"/>
        <end position="101"/>
    </location>
</feature>